<dbReference type="GO" id="GO:0000049">
    <property type="term" value="F:tRNA binding"/>
    <property type="evidence" value="ECO:0007669"/>
    <property type="project" value="TreeGrafter"/>
</dbReference>
<evidence type="ECO:0000256" key="8">
    <source>
        <dbReference type="ARBA" id="ARBA00022695"/>
    </source>
</evidence>
<keyword evidence="9 13" id="KW-0547">Nucleotide-binding</keyword>
<dbReference type="PANTHER" id="PTHR17490:SF16">
    <property type="entry name" value="THREONYLCARBAMOYL-AMP SYNTHASE"/>
    <property type="match status" value="1"/>
</dbReference>
<dbReference type="FunFam" id="3.90.870.10:FF:000009">
    <property type="entry name" value="Threonylcarbamoyl-AMP synthase, putative"/>
    <property type="match status" value="1"/>
</dbReference>
<evidence type="ECO:0000256" key="1">
    <source>
        <dbReference type="ARBA" id="ARBA00004496"/>
    </source>
</evidence>
<evidence type="ECO:0000256" key="6">
    <source>
        <dbReference type="ARBA" id="ARBA00022679"/>
    </source>
</evidence>
<feature type="binding site" evidence="14">
    <location>
        <position position="54"/>
    </location>
    <ligand>
        <name>ATP</name>
        <dbReference type="ChEBI" id="CHEBI:30616"/>
    </ligand>
</feature>
<evidence type="ECO:0000256" key="4">
    <source>
        <dbReference type="ARBA" id="ARBA00015492"/>
    </source>
</evidence>
<feature type="domain" description="YrdC-like" evidence="15">
    <location>
        <begin position="9"/>
        <end position="199"/>
    </location>
</feature>
<dbReference type="EMBL" id="SJPY01000008">
    <property type="protein sequence ID" value="TWU36669.1"/>
    <property type="molecule type" value="Genomic_DNA"/>
</dbReference>
<keyword evidence="17" id="KW-1185">Reference proteome</keyword>
<feature type="binding site" evidence="14">
    <location>
        <position position="58"/>
    </location>
    <ligand>
        <name>ATP</name>
        <dbReference type="ChEBI" id="CHEBI:30616"/>
    </ligand>
</feature>
<evidence type="ECO:0000256" key="5">
    <source>
        <dbReference type="ARBA" id="ARBA00022490"/>
    </source>
</evidence>
<dbReference type="Pfam" id="PF01300">
    <property type="entry name" value="Sua5_yciO_yrdC"/>
    <property type="match status" value="1"/>
</dbReference>
<dbReference type="InterPro" id="IPR050156">
    <property type="entry name" value="TC-AMP_synthase_SUA5"/>
</dbReference>
<dbReference type="GO" id="GO:0061710">
    <property type="term" value="F:L-threonylcarbamoyladenylate synthase"/>
    <property type="evidence" value="ECO:0007669"/>
    <property type="project" value="UniProtKB-EC"/>
</dbReference>
<feature type="binding site" evidence="14">
    <location>
        <position position="181"/>
    </location>
    <ligand>
        <name>L-threonine</name>
        <dbReference type="ChEBI" id="CHEBI:57926"/>
    </ligand>
</feature>
<dbReference type="RefSeq" id="WP_146602065.1">
    <property type="nucleotide sequence ID" value="NZ_SJPY01000008.1"/>
</dbReference>
<sequence length="337" mass="36340">MSRIEPSTNEMLDHARALLTSGRLVAIPTETVYGLAANAWDASAVRKIFSVKNRPPNNPLIVHVASLDRVVDAVRMPLAKPIESQLAAVSDLWPGPLTVVLPRGERIPDIVTAGNQTVAVRIPSHPVTLSLLNRCPFPLAAPSANRSNYVSPTTAAHCEDGLDDTVAMILDGGPCDYGVESTIVRLHESGPRLLRPGGVAAEVLAERFGLSVDTLMEVSANRQATKQLEAPGMMSQHYSPTTAVQLLYPGTTIVVPKNTGRIAFQKLADEEVSRYTVVEVLSESGDLEQVAKRLFAALRQLDQAQLTCIHIDTCSPRGIGRAIMDRLERAAAKSSEF</sequence>
<dbReference type="GO" id="GO:0005524">
    <property type="term" value="F:ATP binding"/>
    <property type="evidence" value="ECO:0007669"/>
    <property type="project" value="UniProtKB-UniRule"/>
</dbReference>
<keyword evidence="6 13" id="KW-0808">Transferase</keyword>
<evidence type="ECO:0000313" key="16">
    <source>
        <dbReference type="EMBL" id="TWU36669.1"/>
    </source>
</evidence>
<evidence type="ECO:0000256" key="7">
    <source>
        <dbReference type="ARBA" id="ARBA00022694"/>
    </source>
</evidence>
<dbReference type="EC" id="2.7.7.87" evidence="3 13"/>
<name>A0A5C6DPD8_9BACT</name>
<dbReference type="OrthoDB" id="9814580at2"/>
<dbReference type="GO" id="GO:0003725">
    <property type="term" value="F:double-stranded RNA binding"/>
    <property type="evidence" value="ECO:0007669"/>
    <property type="project" value="UniProtKB-UniRule"/>
</dbReference>
<feature type="binding site" evidence="14">
    <location>
        <position position="143"/>
    </location>
    <ligand>
        <name>ATP</name>
        <dbReference type="ChEBI" id="CHEBI:30616"/>
    </ligand>
</feature>
<feature type="binding site" evidence="14">
    <location>
        <position position="238"/>
    </location>
    <ligand>
        <name>ATP</name>
        <dbReference type="ChEBI" id="CHEBI:30616"/>
    </ligand>
</feature>
<dbReference type="GO" id="GO:0008033">
    <property type="term" value="P:tRNA processing"/>
    <property type="evidence" value="ECO:0007669"/>
    <property type="project" value="UniProtKB-KW"/>
</dbReference>
<dbReference type="InterPro" id="IPR005145">
    <property type="entry name" value="Sua5_C"/>
</dbReference>
<dbReference type="Gene3D" id="3.90.870.10">
    <property type="entry name" value="DHBP synthase"/>
    <property type="match status" value="1"/>
</dbReference>
<comment type="subcellular location">
    <subcellularLocation>
        <location evidence="1 13">Cytoplasm</location>
    </subcellularLocation>
</comment>
<feature type="binding site" evidence="14">
    <location>
        <position position="31"/>
    </location>
    <ligand>
        <name>L-threonine</name>
        <dbReference type="ChEBI" id="CHEBI:57926"/>
    </ligand>
</feature>
<feature type="binding site" evidence="14">
    <location>
        <position position="121"/>
    </location>
    <ligand>
        <name>L-threonine</name>
        <dbReference type="ChEBI" id="CHEBI:57926"/>
    </ligand>
</feature>
<evidence type="ECO:0000256" key="14">
    <source>
        <dbReference type="PIRSR" id="PIRSR004930-1"/>
    </source>
</evidence>
<evidence type="ECO:0000259" key="15">
    <source>
        <dbReference type="PROSITE" id="PS51163"/>
    </source>
</evidence>
<evidence type="ECO:0000313" key="17">
    <source>
        <dbReference type="Proteomes" id="UP000315471"/>
    </source>
</evidence>
<dbReference type="PROSITE" id="PS51163">
    <property type="entry name" value="YRDC"/>
    <property type="match status" value="1"/>
</dbReference>
<evidence type="ECO:0000256" key="12">
    <source>
        <dbReference type="ARBA" id="ARBA00048366"/>
    </source>
</evidence>
<feature type="binding site" evidence="14">
    <location>
        <position position="117"/>
    </location>
    <ligand>
        <name>ATP</name>
        <dbReference type="ChEBI" id="CHEBI:30616"/>
    </ligand>
</feature>
<evidence type="ECO:0000256" key="11">
    <source>
        <dbReference type="ARBA" id="ARBA00029774"/>
    </source>
</evidence>
<dbReference type="SUPFAM" id="SSF55821">
    <property type="entry name" value="YrdC/RibB"/>
    <property type="match status" value="1"/>
</dbReference>
<comment type="catalytic activity">
    <reaction evidence="12 13">
        <text>L-threonine + hydrogencarbonate + ATP = L-threonylcarbamoyladenylate + diphosphate + H2O</text>
        <dbReference type="Rhea" id="RHEA:36407"/>
        <dbReference type="ChEBI" id="CHEBI:15377"/>
        <dbReference type="ChEBI" id="CHEBI:17544"/>
        <dbReference type="ChEBI" id="CHEBI:30616"/>
        <dbReference type="ChEBI" id="CHEBI:33019"/>
        <dbReference type="ChEBI" id="CHEBI:57926"/>
        <dbReference type="ChEBI" id="CHEBI:73682"/>
        <dbReference type="EC" id="2.7.7.87"/>
    </reaction>
</comment>
<feature type="binding site" evidence="14">
    <location>
        <position position="151"/>
    </location>
    <ligand>
        <name>ATP</name>
        <dbReference type="ChEBI" id="CHEBI:30616"/>
    </ligand>
</feature>
<comment type="caution">
    <text evidence="16">The sequence shown here is derived from an EMBL/GenBank/DDBJ whole genome shotgun (WGS) entry which is preliminary data.</text>
</comment>
<feature type="binding site" evidence="14">
    <location>
        <position position="63"/>
    </location>
    <ligand>
        <name>ATP</name>
        <dbReference type="ChEBI" id="CHEBI:30616"/>
    </ligand>
</feature>
<dbReference type="PANTHER" id="PTHR17490">
    <property type="entry name" value="SUA5"/>
    <property type="match status" value="1"/>
</dbReference>
<dbReference type="AlphaFoldDB" id="A0A5C6DPD8"/>
<evidence type="ECO:0000256" key="10">
    <source>
        <dbReference type="ARBA" id="ARBA00022840"/>
    </source>
</evidence>
<dbReference type="InterPro" id="IPR006070">
    <property type="entry name" value="Sua5-like_dom"/>
</dbReference>
<dbReference type="GO" id="GO:0006450">
    <property type="term" value="P:regulation of translational fidelity"/>
    <property type="evidence" value="ECO:0007669"/>
    <property type="project" value="TreeGrafter"/>
</dbReference>
<gene>
    <name evidence="16" type="primary">ywlC</name>
    <name evidence="16" type="ORF">Q31b_49510</name>
</gene>
<organism evidence="16 17">
    <name type="scientific">Novipirellula aureliae</name>
    <dbReference type="NCBI Taxonomy" id="2527966"/>
    <lineage>
        <taxon>Bacteria</taxon>
        <taxon>Pseudomonadati</taxon>
        <taxon>Planctomycetota</taxon>
        <taxon>Planctomycetia</taxon>
        <taxon>Pirellulales</taxon>
        <taxon>Pirellulaceae</taxon>
        <taxon>Novipirellula</taxon>
    </lineage>
</organism>
<comment type="similarity">
    <text evidence="2 13">Belongs to the SUA5 family.</text>
</comment>
<evidence type="ECO:0000256" key="13">
    <source>
        <dbReference type="PIRNR" id="PIRNR004930"/>
    </source>
</evidence>
<dbReference type="InterPro" id="IPR038385">
    <property type="entry name" value="Sua5/YwlC_C"/>
</dbReference>
<dbReference type="NCBIfam" id="TIGR00057">
    <property type="entry name" value="L-threonylcarbamoyladenylate synthase"/>
    <property type="match status" value="1"/>
</dbReference>
<proteinExistence type="inferred from homology"/>
<dbReference type="GO" id="GO:0005737">
    <property type="term" value="C:cytoplasm"/>
    <property type="evidence" value="ECO:0007669"/>
    <property type="project" value="UniProtKB-SubCell"/>
</dbReference>
<dbReference type="PIRSF" id="PIRSF004930">
    <property type="entry name" value="Tln_factor_SUA5"/>
    <property type="match status" value="1"/>
</dbReference>
<keyword evidence="7 13" id="KW-0819">tRNA processing</keyword>
<dbReference type="InterPro" id="IPR010923">
    <property type="entry name" value="T(6)A37_SUA5"/>
</dbReference>
<evidence type="ECO:0000256" key="2">
    <source>
        <dbReference type="ARBA" id="ARBA00007663"/>
    </source>
</evidence>
<keyword evidence="5 13" id="KW-0963">Cytoplasm</keyword>
<dbReference type="InterPro" id="IPR017945">
    <property type="entry name" value="DHBP_synth_RibB-like_a/b_dom"/>
</dbReference>
<feature type="binding site" evidence="14">
    <location>
        <position position="141"/>
    </location>
    <ligand>
        <name>L-threonine</name>
        <dbReference type="ChEBI" id="CHEBI:57926"/>
    </ligand>
</feature>
<protein>
    <recommendedName>
        <fullName evidence="4 13">Threonylcarbamoyl-AMP synthase</fullName>
        <shortName evidence="13">TC-AMP synthase</shortName>
        <ecNumber evidence="3 13">2.7.7.87</ecNumber>
    </recommendedName>
    <alternativeName>
        <fullName evidence="11 13">L-threonylcarbamoyladenylate synthase</fullName>
    </alternativeName>
</protein>
<dbReference type="Pfam" id="PF03481">
    <property type="entry name" value="Sua5_C"/>
    <property type="match status" value="1"/>
</dbReference>
<comment type="function">
    <text evidence="13">Required for the formation of a threonylcarbamoyl group on adenosine at position 37 (t(6)A37) in tRNAs that read codons beginning with adenine.</text>
</comment>
<keyword evidence="8 13" id="KW-0548">Nucleotidyltransferase</keyword>
<dbReference type="Proteomes" id="UP000315471">
    <property type="component" value="Unassembled WGS sequence"/>
</dbReference>
<evidence type="ECO:0000256" key="3">
    <source>
        <dbReference type="ARBA" id="ARBA00012584"/>
    </source>
</evidence>
<dbReference type="Gene3D" id="3.40.50.11030">
    <property type="entry name" value="Threonylcarbamoyl-AMP synthase, C-terminal domain"/>
    <property type="match status" value="1"/>
</dbReference>
<reference evidence="16 17" key="1">
    <citation type="submission" date="2019-02" db="EMBL/GenBank/DDBJ databases">
        <title>Deep-cultivation of Planctomycetes and their phenomic and genomic characterization uncovers novel biology.</title>
        <authorList>
            <person name="Wiegand S."/>
            <person name="Jogler M."/>
            <person name="Boedeker C."/>
            <person name="Pinto D."/>
            <person name="Vollmers J."/>
            <person name="Rivas-Marin E."/>
            <person name="Kohn T."/>
            <person name="Peeters S.H."/>
            <person name="Heuer A."/>
            <person name="Rast P."/>
            <person name="Oberbeckmann S."/>
            <person name="Bunk B."/>
            <person name="Jeske O."/>
            <person name="Meyerdierks A."/>
            <person name="Storesund J.E."/>
            <person name="Kallscheuer N."/>
            <person name="Luecker S."/>
            <person name="Lage O.M."/>
            <person name="Pohl T."/>
            <person name="Merkel B.J."/>
            <person name="Hornburger P."/>
            <person name="Mueller R.-W."/>
            <person name="Bruemmer F."/>
            <person name="Labrenz M."/>
            <person name="Spormann A.M."/>
            <person name="Op Den Camp H."/>
            <person name="Overmann J."/>
            <person name="Amann R."/>
            <person name="Jetten M.S.M."/>
            <person name="Mascher T."/>
            <person name="Medema M.H."/>
            <person name="Devos D.P."/>
            <person name="Kaster A.-K."/>
            <person name="Ovreas L."/>
            <person name="Rohde M."/>
            <person name="Galperin M.Y."/>
            <person name="Jogler C."/>
        </authorList>
    </citation>
    <scope>NUCLEOTIDE SEQUENCE [LARGE SCALE GENOMIC DNA]</scope>
    <source>
        <strain evidence="16 17">Q31b</strain>
    </source>
</reference>
<feature type="binding site" evidence="14">
    <location>
        <position position="195"/>
    </location>
    <ligand>
        <name>ATP</name>
        <dbReference type="ChEBI" id="CHEBI:30616"/>
    </ligand>
</feature>
<accession>A0A5C6DPD8</accession>
<evidence type="ECO:0000256" key="9">
    <source>
        <dbReference type="ARBA" id="ARBA00022741"/>
    </source>
</evidence>
<keyword evidence="10 13" id="KW-0067">ATP-binding</keyword>